<proteinExistence type="predicted"/>
<comment type="caution">
    <text evidence="2">The sequence shown here is derived from an EMBL/GenBank/DDBJ whole genome shotgun (WGS) entry which is preliminary data.</text>
</comment>
<dbReference type="Pfam" id="PF17892">
    <property type="entry name" value="Cadherin_5"/>
    <property type="match status" value="1"/>
</dbReference>
<evidence type="ECO:0000259" key="1">
    <source>
        <dbReference type="Pfam" id="PF17892"/>
    </source>
</evidence>
<organism evidence="2 3">
    <name type="scientific">Amazonocrinis nigriterrae CENA67</name>
    <dbReference type="NCBI Taxonomy" id="2794033"/>
    <lineage>
        <taxon>Bacteria</taxon>
        <taxon>Bacillati</taxon>
        <taxon>Cyanobacteriota</taxon>
        <taxon>Cyanophyceae</taxon>
        <taxon>Nostocales</taxon>
        <taxon>Nostocaceae</taxon>
        <taxon>Amazonocrinis</taxon>
        <taxon>Amazonocrinis nigriterrae</taxon>
    </lineage>
</organism>
<dbReference type="NCBIfam" id="TIGR01965">
    <property type="entry name" value="VCBS_repeat"/>
    <property type="match status" value="1"/>
</dbReference>
<feature type="domain" description="Cadherin-like" evidence="1">
    <location>
        <begin position="4"/>
        <end position="82"/>
    </location>
</feature>
<evidence type="ECO:0000313" key="2">
    <source>
        <dbReference type="EMBL" id="MBH8565675.1"/>
    </source>
</evidence>
<evidence type="ECO:0000313" key="3">
    <source>
        <dbReference type="Proteomes" id="UP000632766"/>
    </source>
</evidence>
<accession>A0A8J7LBG4</accession>
<dbReference type="AlphaFoldDB" id="A0A8J7LBG4"/>
<sequence length="108" mass="11449">MLASSILRGYTDVEGDRLSITNFTNASNGTLTLNDNGTPGVTDDDYFIYTPNANYNSTDSFIFTVSDGNGGSIDGTFNINVKSVNDAPIVANAIADITTTENSVFSFT</sequence>
<dbReference type="InterPro" id="IPR041690">
    <property type="entry name" value="Cadherin_5"/>
</dbReference>
<reference evidence="2 3" key="1">
    <citation type="journal article" date="2021" name="Int. J. Syst. Evol. Microbiol.">
        <title>Amazonocrinis nigriterrae gen. nov., sp. nov., Atlanticothrix silvestris gen. nov., sp. nov. and Dendronalium phyllosphericum gen. nov., sp. nov., nostocacean cyanobacteria from Brazilian environments.</title>
        <authorList>
            <person name="Alvarenga D.O."/>
            <person name="Andreote A.P.D."/>
            <person name="Branco L.H.Z."/>
            <person name="Delbaje E."/>
            <person name="Cruz R.B."/>
            <person name="Varani A.M."/>
            <person name="Fiore M.F."/>
        </authorList>
    </citation>
    <scope>NUCLEOTIDE SEQUENCE [LARGE SCALE GENOMIC DNA]</scope>
    <source>
        <strain evidence="2 3">CENA67</strain>
    </source>
</reference>
<name>A0A8J7LBG4_9NOST</name>
<protein>
    <submittedName>
        <fullName evidence="2">Cadherin-like domain-containing protein</fullName>
    </submittedName>
</protein>
<gene>
    <name evidence="2" type="ORF">I8748_26465</name>
</gene>
<dbReference type="EMBL" id="JAECZC010000066">
    <property type="protein sequence ID" value="MBH8565675.1"/>
    <property type="molecule type" value="Genomic_DNA"/>
</dbReference>
<dbReference type="InterPro" id="IPR010221">
    <property type="entry name" value="VCBS_dom"/>
</dbReference>
<dbReference type="Proteomes" id="UP000632766">
    <property type="component" value="Unassembled WGS sequence"/>
</dbReference>
<dbReference type="Gene3D" id="2.60.40.3440">
    <property type="match status" value="1"/>
</dbReference>
<keyword evidence="3" id="KW-1185">Reference proteome</keyword>